<dbReference type="Gene3D" id="3.30.1310.10">
    <property type="entry name" value="Nucleoid-associated protein YbaB-like domain"/>
    <property type="match status" value="1"/>
</dbReference>
<dbReference type="Pfam" id="PF02575">
    <property type="entry name" value="YbaB_DNA_bd"/>
    <property type="match status" value="1"/>
</dbReference>
<dbReference type="InterPro" id="IPR036894">
    <property type="entry name" value="YbaB-like_sf"/>
</dbReference>
<keyword evidence="2" id="KW-0238">DNA-binding</keyword>
<dbReference type="GO" id="GO:0003677">
    <property type="term" value="F:DNA binding"/>
    <property type="evidence" value="ECO:0007669"/>
    <property type="project" value="UniProtKB-KW"/>
</dbReference>
<protein>
    <submittedName>
        <fullName evidence="2">YbaB/EbfC DNA-binding family protein</fullName>
    </submittedName>
</protein>
<evidence type="ECO:0000313" key="2">
    <source>
        <dbReference type="EMBL" id="RDI43611.1"/>
    </source>
</evidence>
<comment type="caution">
    <text evidence="2">The sequence shown here is derived from an EMBL/GenBank/DDBJ whole genome shotgun (WGS) entry which is preliminary data.</text>
</comment>
<dbReference type="RefSeq" id="WP_114699857.1">
    <property type="nucleotide sequence ID" value="NZ_QQAZ01000020.1"/>
</dbReference>
<evidence type="ECO:0000313" key="3">
    <source>
        <dbReference type="Proteomes" id="UP000255355"/>
    </source>
</evidence>
<evidence type="ECO:0000256" key="1">
    <source>
        <dbReference type="SAM" id="MobiDB-lite"/>
    </source>
</evidence>
<dbReference type="EMBL" id="QQAZ01000020">
    <property type="protein sequence ID" value="RDI43611.1"/>
    <property type="molecule type" value="Genomic_DNA"/>
</dbReference>
<reference evidence="2 3" key="1">
    <citation type="submission" date="2018-07" db="EMBL/GenBank/DDBJ databases">
        <title>Genomic Encyclopedia of Type Strains, Phase IV (KMG-IV): sequencing the most valuable type-strain genomes for metagenomic binning, comparative biology and taxonomic classification.</title>
        <authorList>
            <person name="Goeker M."/>
        </authorList>
    </citation>
    <scope>NUCLEOTIDE SEQUENCE [LARGE SCALE GENOMIC DNA]</scope>
    <source>
        <strain evidence="2 3">DSM 44952</strain>
    </source>
</reference>
<proteinExistence type="predicted"/>
<dbReference type="AlphaFoldDB" id="A0A370GIW9"/>
<name>A0A370GIW9_9NOCA</name>
<organism evidence="2 3">
    <name type="scientific">Nocardia mexicana</name>
    <dbReference type="NCBI Taxonomy" id="279262"/>
    <lineage>
        <taxon>Bacteria</taxon>
        <taxon>Bacillati</taxon>
        <taxon>Actinomycetota</taxon>
        <taxon>Actinomycetes</taxon>
        <taxon>Mycobacteriales</taxon>
        <taxon>Nocardiaceae</taxon>
        <taxon>Nocardia</taxon>
    </lineage>
</organism>
<dbReference type="OrthoDB" id="4552461at2"/>
<dbReference type="SUPFAM" id="SSF82607">
    <property type="entry name" value="YbaB-like"/>
    <property type="match status" value="1"/>
</dbReference>
<keyword evidence="3" id="KW-1185">Reference proteome</keyword>
<dbReference type="STRING" id="1210089.GCA_001613165_06103"/>
<sequence>MANETLKTDLADLLETVNDQIRSLEEAHRQRAQLTATASVYEGRVRVTVNADSVVVQTRFADDIDDLTFSEIAEGVTAAAQAAAAEVTRRAEKLIEPMRRARSRLPTLSDLVEGLPDLQTKVPEPVRAPTDVPVTPGRARSEEPRDHVTGIDRSFRNARIFDDGR</sequence>
<feature type="region of interest" description="Disordered" evidence="1">
    <location>
        <begin position="121"/>
        <end position="145"/>
    </location>
</feature>
<dbReference type="InterPro" id="IPR004401">
    <property type="entry name" value="YbaB/EbfC"/>
</dbReference>
<gene>
    <name evidence="2" type="ORF">DFR68_12078</name>
</gene>
<accession>A0A370GIW9</accession>
<dbReference type="Proteomes" id="UP000255355">
    <property type="component" value="Unassembled WGS sequence"/>
</dbReference>